<dbReference type="InterPro" id="IPR027417">
    <property type="entry name" value="P-loop_NTPase"/>
</dbReference>
<evidence type="ECO:0000313" key="4">
    <source>
        <dbReference type="EMBL" id="TCS59828.1"/>
    </source>
</evidence>
<name>A0A4R3J222_9RHOB</name>
<dbReference type="PANTHER" id="PTHR32309:SF13">
    <property type="entry name" value="FERRIC ENTEROBACTIN TRANSPORT PROTEIN FEPE"/>
    <property type="match status" value="1"/>
</dbReference>
<dbReference type="GO" id="GO:0005886">
    <property type="term" value="C:plasma membrane"/>
    <property type="evidence" value="ECO:0007669"/>
    <property type="project" value="TreeGrafter"/>
</dbReference>
<keyword evidence="2" id="KW-0067">ATP-binding</keyword>
<proteinExistence type="predicted"/>
<evidence type="ECO:0000256" key="1">
    <source>
        <dbReference type="ARBA" id="ARBA00022741"/>
    </source>
</evidence>
<dbReference type="GO" id="GO:0004713">
    <property type="term" value="F:protein tyrosine kinase activity"/>
    <property type="evidence" value="ECO:0007669"/>
    <property type="project" value="TreeGrafter"/>
</dbReference>
<keyword evidence="1" id="KW-0547">Nucleotide-binding</keyword>
<evidence type="ECO:0000313" key="5">
    <source>
        <dbReference type="Proteomes" id="UP000295696"/>
    </source>
</evidence>
<feature type="compositionally biased region" description="Basic and acidic residues" evidence="3">
    <location>
        <begin position="13"/>
        <end position="24"/>
    </location>
</feature>
<organism evidence="4 5">
    <name type="scientific">Primorskyibacter sedentarius</name>
    <dbReference type="NCBI Taxonomy" id="745311"/>
    <lineage>
        <taxon>Bacteria</taxon>
        <taxon>Pseudomonadati</taxon>
        <taxon>Pseudomonadota</taxon>
        <taxon>Alphaproteobacteria</taxon>
        <taxon>Rhodobacterales</taxon>
        <taxon>Roseobacteraceae</taxon>
        <taxon>Primorskyibacter</taxon>
    </lineage>
</organism>
<keyword evidence="5" id="KW-1185">Reference proteome</keyword>
<dbReference type="AlphaFoldDB" id="A0A4R3J222"/>
<dbReference type="Proteomes" id="UP000295696">
    <property type="component" value="Unassembled WGS sequence"/>
</dbReference>
<dbReference type="CDD" id="cd05387">
    <property type="entry name" value="BY-kinase"/>
    <property type="match status" value="1"/>
</dbReference>
<protein>
    <submittedName>
        <fullName evidence="4">CobQ/CobB/MinD/ParA family nucleotide binding protein</fullName>
    </submittedName>
</protein>
<dbReference type="Gene3D" id="3.40.50.300">
    <property type="entry name" value="P-loop containing nucleotide triphosphate hydrolases"/>
    <property type="match status" value="1"/>
</dbReference>
<comment type="caution">
    <text evidence="4">The sequence shown here is derived from an EMBL/GenBank/DDBJ whole genome shotgun (WGS) entry which is preliminary data.</text>
</comment>
<evidence type="ECO:0000256" key="3">
    <source>
        <dbReference type="SAM" id="MobiDB-lite"/>
    </source>
</evidence>
<dbReference type="InterPro" id="IPR050445">
    <property type="entry name" value="Bact_polysacc_biosynth/exp"/>
</dbReference>
<reference evidence="4 5" key="1">
    <citation type="submission" date="2019-03" db="EMBL/GenBank/DDBJ databases">
        <title>Genomic Encyclopedia of Type Strains, Phase IV (KMG-IV): sequencing the most valuable type-strain genomes for metagenomic binning, comparative biology and taxonomic classification.</title>
        <authorList>
            <person name="Goeker M."/>
        </authorList>
    </citation>
    <scope>NUCLEOTIDE SEQUENCE [LARGE SCALE GENOMIC DNA]</scope>
    <source>
        <strain evidence="4 5">DSM 104836</strain>
    </source>
</reference>
<gene>
    <name evidence="4" type="ORF">EDD52_11839</name>
</gene>
<dbReference type="InterPro" id="IPR005702">
    <property type="entry name" value="Wzc-like_C"/>
</dbReference>
<sequence length="269" mass="29943">MEKLQAALAKARNQRDWRNDPPKDKRPRKPNLPQTVPEPWEALEKVDLSRGGLRQHRIVAHDAGRGSTNFDVLRTKILLQMQQNGWKRLAITSPAPSSGKTTVACNLALGLGRQSNLRTMLFDFDLGDPSVHEFLGIDRPHRLSDVLSGEVSFDKHAVRVRNNVAVVTSPEPEPDPTQFILSDQMETFLDDIQTVYQPDIMVFDLPAILSGDRARAFLKTVDCALIVALAGRTKFNQLDICEREVAESTNVLGVVMNGCHPSAMSQDDL</sequence>
<dbReference type="SUPFAM" id="SSF52540">
    <property type="entry name" value="P-loop containing nucleoside triphosphate hydrolases"/>
    <property type="match status" value="1"/>
</dbReference>
<dbReference type="EMBL" id="SLZU01000018">
    <property type="protein sequence ID" value="TCS59828.1"/>
    <property type="molecule type" value="Genomic_DNA"/>
</dbReference>
<dbReference type="OrthoDB" id="9775724at2"/>
<feature type="region of interest" description="Disordered" evidence="3">
    <location>
        <begin position="1"/>
        <end position="39"/>
    </location>
</feature>
<evidence type="ECO:0000256" key="2">
    <source>
        <dbReference type="ARBA" id="ARBA00022840"/>
    </source>
</evidence>
<dbReference type="RefSeq" id="WP_132247762.1">
    <property type="nucleotide sequence ID" value="NZ_SLZU01000018.1"/>
</dbReference>
<dbReference type="PANTHER" id="PTHR32309">
    <property type="entry name" value="TYROSINE-PROTEIN KINASE"/>
    <property type="match status" value="1"/>
</dbReference>
<accession>A0A4R3J222</accession>